<protein>
    <submittedName>
        <fullName evidence="2">Uncharacterized protein</fullName>
    </submittedName>
</protein>
<dbReference type="RefSeq" id="WP_244451357.1">
    <property type="nucleotide sequence ID" value="NZ_CP083242.1"/>
</dbReference>
<reference evidence="2" key="1">
    <citation type="submission" date="2021-09" db="EMBL/GenBank/DDBJ databases">
        <title>Network and meta-omics reveal the key degrader and cooperation patterns in an efficient 1,4-dioxane-degrading microbial community.</title>
        <authorList>
            <person name="Dai C."/>
        </authorList>
    </citation>
    <scope>NUCLEOTIDE SEQUENCE</scope>
    <source>
        <strain evidence="2">ZM13</strain>
        <plasmid evidence="2">pC</plasmid>
    </source>
</reference>
<evidence type="ECO:0000313" key="3">
    <source>
        <dbReference type="Proteomes" id="UP000831684"/>
    </source>
</evidence>
<dbReference type="Proteomes" id="UP000831684">
    <property type="component" value="Plasmid pC"/>
</dbReference>
<evidence type="ECO:0000256" key="1">
    <source>
        <dbReference type="SAM" id="MobiDB-lite"/>
    </source>
</evidence>
<geneLocation type="plasmid" evidence="2 3">
    <name>pC</name>
</geneLocation>
<feature type="region of interest" description="Disordered" evidence="1">
    <location>
        <begin position="45"/>
        <end position="76"/>
    </location>
</feature>
<gene>
    <name evidence="2" type="ORF">K9D25_24125</name>
</gene>
<dbReference type="KEGG" id="apol:K9D25_24125"/>
<dbReference type="EMBL" id="CP083242">
    <property type="protein sequence ID" value="UOK73750.1"/>
    <property type="molecule type" value="Genomic_DNA"/>
</dbReference>
<organism evidence="2 3">
    <name type="scientific">Ancylobacter polymorphus</name>
    <dbReference type="NCBI Taxonomy" id="223390"/>
    <lineage>
        <taxon>Bacteria</taxon>
        <taxon>Pseudomonadati</taxon>
        <taxon>Pseudomonadota</taxon>
        <taxon>Alphaproteobacteria</taxon>
        <taxon>Hyphomicrobiales</taxon>
        <taxon>Xanthobacteraceae</taxon>
        <taxon>Ancylobacter</taxon>
    </lineage>
</organism>
<sequence>MVALAFSMSSVGWSVAGVVAGGMLGKGHHAAVGIAGSAHVGLQGDAAHEHGSSEQSAKCDSPGGEMCGSDSQKNGEASSCCAAACHTAMLTSQYLPIVHMISHDANHAPLLVGMKEAVGLRFERPPRTTDI</sequence>
<proteinExistence type="predicted"/>
<keyword evidence="2" id="KW-0614">Plasmid</keyword>
<evidence type="ECO:0000313" key="2">
    <source>
        <dbReference type="EMBL" id="UOK73750.1"/>
    </source>
</evidence>
<name>A0A9E7A600_9HYPH</name>
<dbReference type="AlphaFoldDB" id="A0A9E7A600"/>
<accession>A0A9E7A600</accession>